<organism evidence="3 4">
    <name type="scientific">Rhodohalobacter barkolensis</name>
    <dbReference type="NCBI Taxonomy" id="2053187"/>
    <lineage>
        <taxon>Bacteria</taxon>
        <taxon>Pseudomonadati</taxon>
        <taxon>Balneolota</taxon>
        <taxon>Balneolia</taxon>
        <taxon>Balneolales</taxon>
        <taxon>Balneolaceae</taxon>
        <taxon>Rhodohalobacter</taxon>
    </lineage>
</organism>
<feature type="domain" description="ATP-grasp" evidence="2">
    <location>
        <begin position="131"/>
        <end position="311"/>
    </location>
</feature>
<comment type="caution">
    <text evidence="3">The sequence shown here is derived from an EMBL/GenBank/DDBJ whole genome shotgun (WGS) entry which is preliminary data.</text>
</comment>
<reference evidence="3 4" key="1">
    <citation type="submission" date="2017-11" db="EMBL/GenBank/DDBJ databases">
        <title>Rhodohalobacter 15182 sp. nov., isolated from a salt lake.</title>
        <authorList>
            <person name="Han S."/>
        </authorList>
    </citation>
    <scope>NUCLEOTIDE SEQUENCE [LARGE SCALE GENOMIC DNA]</scope>
    <source>
        <strain evidence="3 4">15182</strain>
    </source>
</reference>
<dbReference type="Gene3D" id="3.30.470.20">
    <property type="entry name" value="ATP-grasp fold, B domain"/>
    <property type="match status" value="1"/>
</dbReference>
<proteinExistence type="predicted"/>
<dbReference type="RefSeq" id="WP_101071782.1">
    <property type="nucleotide sequence ID" value="NZ_PISP01000001.1"/>
</dbReference>
<evidence type="ECO:0000259" key="2">
    <source>
        <dbReference type="PROSITE" id="PS50975"/>
    </source>
</evidence>
<dbReference type="EMBL" id="PISP01000001">
    <property type="protein sequence ID" value="PKD44492.1"/>
    <property type="molecule type" value="Genomic_DNA"/>
</dbReference>
<dbReference type="OrthoDB" id="783569at2"/>
<dbReference type="GO" id="GO:0046872">
    <property type="term" value="F:metal ion binding"/>
    <property type="evidence" value="ECO:0007669"/>
    <property type="project" value="InterPro"/>
</dbReference>
<dbReference type="Gene3D" id="3.40.50.20">
    <property type="match status" value="1"/>
</dbReference>
<dbReference type="Proteomes" id="UP000233398">
    <property type="component" value="Unassembled WGS sequence"/>
</dbReference>
<gene>
    <name evidence="3" type="ORF">CWD77_03225</name>
</gene>
<dbReference type="Pfam" id="PF15632">
    <property type="entry name" value="ATPgrasp_Ter"/>
    <property type="match status" value="1"/>
</dbReference>
<dbReference type="InterPro" id="IPR011761">
    <property type="entry name" value="ATP-grasp"/>
</dbReference>
<dbReference type="GO" id="GO:0005524">
    <property type="term" value="F:ATP binding"/>
    <property type="evidence" value="ECO:0007669"/>
    <property type="project" value="UniProtKB-UniRule"/>
</dbReference>
<keyword evidence="1" id="KW-0067">ATP-binding</keyword>
<keyword evidence="1" id="KW-0547">Nucleotide-binding</keyword>
<evidence type="ECO:0000313" key="3">
    <source>
        <dbReference type="EMBL" id="PKD44492.1"/>
    </source>
</evidence>
<accession>A0A2N0VJX8</accession>
<evidence type="ECO:0000256" key="1">
    <source>
        <dbReference type="PROSITE-ProRule" id="PRU00409"/>
    </source>
</evidence>
<protein>
    <submittedName>
        <fullName evidence="3">Biotin carboxylase</fullName>
    </submittedName>
</protein>
<name>A0A2N0VJX8_9BACT</name>
<dbReference type="AlphaFoldDB" id="A0A2N0VJX8"/>
<sequence length="350" mass="39124">MMSKTLNIAISGLNNVDSPGPGIPVIRGIRESNKFESRIIGLAYENLEPGPFMHDFVDKTYKVPYPSEGVESLMERISYIHNRENIDVLIPNFDSEIFVFIKLADRLKEMGIHTFLPTLQQFEERHKSNLPAFGKKHGIKVPDSYPVTSASEIFDLKKDQKVDYPLVIKGIFYDAFIAGNSEQAAIYFNKISAKWGLPVVVQQFVKGTEVNVVALGDGTGKTVGAVPMRKQYITDKGKAWGGITLDDPGMIDYTHKLIASTKWRGGMELELIRTADNELFLIEINPRLPAWVYLAVAAGQNLPEAMIQLATGENVSPFTDFAIGKIFIRYSFDMICSMDEFQKLSTTGEL</sequence>
<keyword evidence="4" id="KW-1185">Reference proteome</keyword>
<dbReference type="SUPFAM" id="SSF56059">
    <property type="entry name" value="Glutathione synthetase ATP-binding domain-like"/>
    <property type="match status" value="1"/>
</dbReference>
<dbReference type="PROSITE" id="PS50975">
    <property type="entry name" value="ATP_GRASP"/>
    <property type="match status" value="1"/>
</dbReference>
<evidence type="ECO:0000313" key="4">
    <source>
        <dbReference type="Proteomes" id="UP000233398"/>
    </source>
</evidence>